<dbReference type="Proteomes" id="UP000887577">
    <property type="component" value="Unplaced"/>
</dbReference>
<protein>
    <submittedName>
        <fullName evidence="4">Uncharacterized protein</fullName>
    </submittedName>
</protein>
<dbReference type="PROSITE" id="PS51421">
    <property type="entry name" value="RAS"/>
    <property type="match status" value="1"/>
</dbReference>
<dbReference type="SMART" id="SM00175">
    <property type="entry name" value="RAB"/>
    <property type="match status" value="1"/>
</dbReference>
<dbReference type="NCBIfam" id="TIGR00231">
    <property type="entry name" value="small_GTP"/>
    <property type="match status" value="1"/>
</dbReference>
<evidence type="ECO:0000256" key="2">
    <source>
        <dbReference type="ARBA" id="ARBA00022741"/>
    </source>
</evidence>
<dbReference type="PANTHER" id="PTHR47978">
    <property type="match status" value="1"/>
</dbReference>
<dbReference type="WBParaSite" id="PSU_v2.g18473.t1">
    <property type="protein sequence ID" value="PSU_v2.g18473.t1"/>
    <property type="gene ID" value="PSU_v2.g18473"/>
</dbReference>
<dbReference type="SUPFAM" id="SSF52540">
    <property type="entry name" value="P-loop containing nucleoside triphosphate hydrolases"/>
    <property type="match status" value="1"/>
</dbReference>
<dbReference type="FunFam" id="3.40.50.300:FF:001447">
    <property type="entry name" value="Ras-related protein Rab-1B"/>
    <property type="match status" value="1"/>
</dbReference>
<organism evidence="3 4">
    <name type="scientific">Panagrolaimus superbus</name>
    <dbReference type="NCBI Taxonomy" id="310955"/>
    <lineage>
        <taxon>Eukaryota</taxon>
        <taxon>Metazoa</taxon>
        <taxon>Ecdysozoa</taxon>
        <taxon>Nematoda</taxon>
        <taxon>Chromadorea</taxon>
        <taxon>Rhabditida</taxon>
        <taxon>Tylenchina</taxon>
        <taxon>Panagrolaimomorpha</taxon>
        <taxon>Panagrolaimoidea</taxon>
        <taxon>Panagrolaimidae</taxon>
        <taxon>Panagrolaimus</taxon>
    </lineage>
</organism>
<dbReference type="Pfam" id="PF00071">
    <property type="entry name" value="Ras"/>
    <property type="match status" value="1"/>
</dbReference>
<proteinExistence type="inferred from homology"/>
<dbReference type="SMART" id="SM00173">
    <property type="entry name" value="RAS"/>
    <property type="match status" value="1"/>
</dbReference>
<accession>A0A914YGA0</accession>
<sequence length="105" mass="11690">MDDNAGTSDLSSFKVVLLGEGAVGKSSVLLRYIENKFNNKHLSTTQASFATRKLNIDGKDVELNIWDTAGQEKYHSLGPIYYRGSQGAILIYDITDERSFERVSL</sequence>
<dbReference type="InterPro" id="IPR005225">
    <property type="entry name" value="Small_GTP-bd"/>
</dbReference>
<dbReference type="Gene3D" id="3.40.50.300">
    <property type="entry name" value="P-loop containing nucleotide triphosphate hydrolases"/>
    <property type="match status" value="1"/>
</dbReference>
<dbReference type="AlphaFoldDB" id="A0A914YGA0"/>
<dbReference type="InterPro" id="IPR001806">
    <property type="entry name" value="Small_GTPase"/>
</dbReference>
<evidence type="ECO:0000313" key="4">
    <source>
        <dbReference type="WBParaSite" id="PSU_v2.g18473.t1"/>
    </source>
</evidence>
<keyword evidence="3" id="KW-1185">Reference proteome</keyword>
<dbReference type="GO" id="GO:0005525">
    <property type="term" value="F:GTP binding"/>
    <property type="evidence" value="ECO:0007669"/>
    <property type="project" value="InterPro"/>
</dbReference>
<evidence type="ECO:0000256" key="1">
    <source>
        <dbReference type="ARBA" id="ARBA00006270"/>
    </source>
</evidence>
<evidence type="ECO:0000313" key="3">
    <source>
        <dbReference type="Proteomes" id="UP000887577"/>
    </source>
</evidence>
<dbReference type="PROSITE" id="PS51419">
    <property type="entry name" value="RAB"/>
    <property type="match status" value="1"/>
</dbReference>
<dbReference type="InterPro" id="IPR027417">
    <property type="entry name" value="P-loop_NTPase"/>
</dbReference>
<keyword evidence="2" id="KW-0547">Nucleotide-binding</keyword>
<reference evidence="4" key="1">
    <citation type="submission" date="2022-11" db="UniProtKB">
        <authorList>
            <consortium name="WormBaseParasite"/>
        </authorList>
    </citation>
    <scope>IDENTIFICATION</scope>
</reference>
<dbReference type="PRINTS" id="PR00449">
    <property type="entry name" value="RASTRNSFRMNG"/>
</dbReference>
<comment type="similarity">
    <text evidence="1">Belongs to the small GTPase superfamily. Rab family.</text>
</comment>
<name>A0A914YGA0_9BILA</name>
<dbReference type="GO" id="GO:0003924">
    <property type="term" value="F:GTPase activity"/>
    <property type="evidence" value="ECO:0007669"/>
    <property type="project" value="InterPro"/>
</dbReference>